<name>A0A1Q9DK29_SYMMI</name>
<feature type="region of interest" description="Disordered" evidence="1">
    <location>
        <begin position="196"/>
        <end position="227"/>
    </location>
</feature>
<proteinExistence type="predicted"/>
<feature type="compositionally biased region" description="Basic residues" evidence="1">
    <location>
        <begin position="385"/>
        <end position="417"/>
    </location>
</feature>
<dbReference type="OrthoDB" id="10500394at2759"/>
<feature type="compositionally biased region" description="Low complexity" evidence="1">
    <location>
        <begin position="460"/>
        <end position="490"/>
    </location>
</feature>
<protein>
    <submittedName>
        <fullName evidence="2">Uncharacterized protein</fullName>
    </submittedName>
</protein>
<feature type="region of interest" description="Disordered" evidence="1">
    <location>
        <begin position="374"/>
        <end position="516"/>
    </location>
</feature>
<evidence type="ECO:0000256" key="1">
    <source>
        <dbReference type="SAM" id="MobiDB-lite"/>
    </source>
</evidence>
<accession>A0A1Q9DK29</accession>
<gene>
    <name evidence="2" type="ORF">AK812_SmicGene22350</name>
</gene>
<keyword evidence="3" id="KW-1185">Reference proteome</keyword>
<reference evidence="2 3" key="1">
    <citation type="submission" date="2016-02" db="EMBL/GenBank/DDBJ databases">
        <title>Genome analysis of coral dinoflagellate symbionts highlights evolutionary adaptations to a symbiotic lifestyle.</title>
        <authorList>
            <person name="Aranda M."/>
            <person name="Li Y."/>
            <person name="Liew Y.J."/>
            <person name="Baumgarten S."/>
            <person name="Simakov O."/>
            <person name="Wilson M."/>
            <person name="Piel J."/>
            <person name="Ashoor H."/>
            <person name="Bougouffa S."/>
            <person name="Bajic V.B."/>
            <person name="Ryu T."/>
            <person name="Ravasi T."/>
            <person name="Bayer T."/>
            <person name="Micklem G."/>
            <person name="Kim H."/>
            <person name="Bhak J."/>
            <person name="Lajeunesse T.C."/>
            <person name="Voolstra C.R."/>
        </authorList>
    </citation>
    <scope>NUCLEOTIDE SEQUENCE [LARGE SCALE GENOMIC DNA]</scope>
    <source>
        <strain evidence="2 3">CCMP2467</strain>
    </source>
</reference>
<comment type="caution">
    <text evidence="2">The sequence shown here is derived from an EMBL/GenBank/DDBJ whole genome shotgun (WGS) entry which is preliminary data.</text>
</comment>
<feature type="compositionally biased region" description="Polar residues" evidence="1">
    <location>
        <begin position="200"/>
        <end position="211"/>
    </location>
</feature>
<dbReference type="EMBL" id="LSRX01000500">
    <property type="protein sequence ID" value="OLP95500.1"/>
    <property type="molecule type" value="Genomic_DNA"/>
</dbReference>
<feature type="compositionally biased region" description="Low complexity" evidence="1">
    <location>
        <begin position="421"/>
        <end position="438"/>
    </location>
</feature>
<dbReference type="AlphaFoldDB" id="A0A1Q9DK29"/>
<sequence length="669" mass="71920">MAALLSGLYEYWLEDPEVKHRIANSSIRDLVKTVDGSPIALQDKAHTLLNAQLVRPVLQRMSDCRTLVVNDVDEFCVQIIVLCAKVSEDNALDVDFEEGAYDELRVLAMGIKRCVAFVRKAFIKQHRPQANYVDAPGAAALHIDDYDPELAEEPVTPNGLPLDLVAARERAAGKVFGPPRSGQLGPALNCDAPGYVPGTESMNRGSGQSSGLGAPPEAELAAPPAAEPAPSCAGSCWEIKDSEDEDSEAEVQQIQQAVYEARARLHQLQLNADAFLGCTPCGAPGNAADAPATHVPMDAMETQLWEVPVLDLPSGDAVLTRIAQHDLKQKKKDLAAGKKAAAKTAPAKKNLAASDKAAAKTAAPTEAVLPDAVGAPDAADTATPRKVKNMNRKVRKSKKSSTTKISPKRSLLRRMSRHSLPESSPSEAAEPAAPSPASILKRRSSPSPSPASKKGKSRPNSKAAKANKPKPSATEKPAAKARAASAAGKAVSKRKAPARASDPKSSATEETDAKRSRVGHFALACVTYRSELRAHYLLPSRRSRSNQVNFEHDENTQPVKDFISYFNQEQGNDAGSFKITAYWSRGDMALSMKDSENKKMNVIYLVGPSTNANASLMVELLAWMAAQIGNGHEMSTVNDAVQSYRALFKEDQPRKPMLKKLRALLNSQL</sequence>
<evidence type="ECO:0000313" key="3">
    <source>
        <dbReference type="Proteomes" id="UP000186817"/>
    </source>
</evidence>
<dbReference type="Proteomes" id="UP000186817">
    <property type="component" value="Unassembled WGS sequence"/>
</dbReference>
<organism evidence="2 3">
    <name type="scientific">Symbiodinium microadriaticum</name>
    <name type="common">Dinoflagellate</name>
    <name type="synonym">Zooxanthella microadriatica</name>
    <dbReference type="NCBI Taxonomy" id="2951"/>
    <lineage>
        <taxon>Eukaryota</taxon>
        <taxon>Sar</taxon>
        <taxon>Alveolata</taxon>
        <taxon>Dinophyceae</taxon>
        <taxon>Suessiales</taxon>
        <taxon>Symbiodiniaceae</taxon>
        <taxon>Symbiodinium</taxon>
    </lineage>
</organism>
<feature type="compositionally biased region" description="Low complexity" evidence="1">
    <location>
        <begin position="214"/>
        <end position="227"/>
    </location>
</feature>
<evidence type="ECO:0000313" key="2">
    <source>
        <dbReference type="EMBL" id="OLP95500.1"/>
    </source>
</evidence>